<dbReference type="AlphaFoldDB" id="A0A2N4U0C6"/>
<dbReference type="Pfam" id="PF00717">
    <property type="entry name" value="Peptidase_S24"/>
    <property type="match status" value="1"/>
</dbReference>
<organism evidence="17 18">
    <name type="scientific">Pollutimonas subterranea</name>
    <dbReference type="NCBI Taxonomy" id="2045210"/>
    <lineage>
        <taxon>Bacteria</taxon>
        <taxon>Pseudomonadati</taxon>
        <taxon>Pseudomonadota</taxon>
        <taxon>Betaproteobacteria</taxon>
        <taxon>Burkholderiales</taxon>
        <taxon>Alcaligenaceae</taxon>
        <taxon>Pollutimonas</taxon>
    </lineage>
</organism>
<dbReference type="GO" id="GO:0006260">
    <property type="term" value="P:DNA replication"/>
    <property type="evidence" value="ECO:0007669"/>
    <property type="project" value="UniProtKB-UniRule"/>
</dbReference>
<feature type="active site" description="For autocatalytic cleavage activity" evidence="13">
    <location>
        <position position="136"/>
    </location>
</feature>
<dbReference type="InterPro" id="IPR015927">
    <property type="entry name" value="Peptidase_S24_S26A/B/C"/>
</dbReference>
<keyword evidence="18" id="KW-1185">Reference proteome</keyword>
<dbReference type="GO" id="GO:0009432">
    <property type="term" value="P:SOS response"/>
    <property type="evidence" value="ECO:0007669"/>
    <property type="project" value="UniProtKB-UniRule"/>
</dbReference>
<evidence type="ECO:0000256" key="3">
    <source>
        <dbReference type="ARBA" id="ARBA00022491"/>
    </source>
</evidence>
<evidence type="ECO:0000256" key="1">
    <source>
        <dbReference type="ARBA" id="ARBA00007484"/>
    </source>
</evidence>
<reference evidence="17 18" key="1">
    <citation type="submission" date="2017-10" db="EMBL/GenBank/DDBJ databases">
        <title>Two draft genome sequences of Pusillimonas sp. strains isolated from a nitrate- and radionuclide-contaminated groundwater in Russia.</title>
        <authorList>
            <person name="Grouzdev D.S."/>
            <person name="Tourova T.P."/>
            <person name="Goeva M.A."/>
            <person name="Babich T.L."/>
            <person name="Sokolova D.S."/>
            <person name="Abdullin R."/>
            <person name="Poltaraus A.B."/>
            <person name="Toshchakov S.V."/>
            <person name="Nazina T.N."/>
        </authorList>
    </citation>
    <scope>NUCLEOTIDE SEQUENCE [LARGE SCALE GENOMIC DNA]</scope>
    <source>
        <strain evidence="17 18">JR1/69-3-13</strain>
    </source>
</reference>
<dbReference type="SUPFAM" id="SSF51306">
    <property type="entry name" value="LexA/Signal peptidase"/>
    <property type="match status" value="1"/>
</dbReference>
<dbReference type="InterPro" id="IPR036390">
    <property type="entry name" value="WH_DNA-bd_sf"/>
</dbReference>
<evidence type="ECO:0000256" key="7">
    <source>
        <dbReference type="ARBA" id="ARBA00022813"/>
    </source>
</evidence>
<feature type="domain" description="LexA repressor DNA-binding" evidence="16">
    <location>
        <begin position="4"/>
        <end position="66"/>
    </location>
</feature>
<dbReference type="PRINTS" id="PR00726">
    <property type="entry name" value="LEXASERPTASE"/>
</dbReference>
<keyword evidence="5 13" id="KW-0227">DNA damage</keyword>
<dbReference type="InterPro" id="IPR006199">
    <property type="entry name" value="LexA_DNA-bd_dom"/>
</dbReference>
<dbReference type="InterPro" id="IPR050077">
    <property type="entry name" value="LexA_repressor"/>
</dbReference>
<dbReference type="FunFam" id="2.10.109.10:FF:000001">
    <property type="entry name" value="LexA repressor"/>
    <property type="match status" value="1"/>
</dbReference>
<evidence type="ECO:0000313" key="18">
    <source>
        <dbReference type="Proteomes" id="UP000234190"/>
    </source>
</evidence>
<dbReference type="EC" id="3.4.21.88" evidence="13"/>
<dbReference type="FunFam" id="1.10.10.10:FF:000009">
    <property type="entry name" value="LexA repressor"/>
    <property type="match status" value="1"/>
</dbReference>
<keyword evidence="8 13" id="KW-0805">Transcription regulation</keyword>
<protein>
    <recommendedName>
        <fullName evidence="13">LexA repressor</fullName>
        <ecNumber evidence="13">3.4.21.88</ecNumber>
    </recommendedName>
</protein>
<dbReference type="InterPro" id="IPR039418">
    <property type="entry name" value="LexA-like"/>
</dbReference>
<evidence type="ECO:0000256" key="8">
    <source>
        <dbReference type="ARBA" id="ARBA00023015"/>
    </source>
</evidence>
<dbReference type="OrthoDB" id="9802364at2"/>
<dbReference type="Proteomes" id="UP000234190">
    <property type="component" value="Unassembled WGS sequence"/>
</dbReference>
<comment type="similarity">
    <text evidence="1 13 14">Belongs to the peptidase S24 family.</text>
</comment>
<keyword evidence="10 13" id="KW-0804">Transcription</keyword>
<accession>A0A2N4U0C6</accession>
<dbReference type="InterPro" id="IPR036286">
    <property type="entry name" value="LexA/Signal_pep-like_sf"/>
</dbReference>
<feature type="site" description="Cleavage; by autolysis" evidence="13">
    <location>
        <begin position="101"/>
        <end position="102"/>
    </location>
</feature>
<evidence type="ECO:0000256" key="13">
    <source>
        <dbReference type="HAMAP-Rule" id="MF_00015"/>
    </source>
</evidence>
<dbReference type="PANTHER" id="PTHR33516:SF2">
    <property type="entry name" value="LEXA REPRESSOR-RELATED"/>
    <property type="match status" value="1"/>
</dbReference>
<dbReference type="GO" id="GO:0006281">
    <property type="term" value="P:DNA repair"/>
    <property type="evidence" value="ECO:0007669"/>
    <property type="project" value="UniProtKB-UniRule"/>
</dbReference>
<comment type="catalytic activity">
    <reaction evidence="13">
        <text>Hydrolysis of Ala-|-Gly bond in repressor LexA.</text>
        <dbReference type="EC" id="3.4.21.88"/>
    </reaction>
</comment>
<dbReference type="Gene3D" id="2.10.109.10">
    <property type="entry name" value="Umud Fragment, subunit A"/>
    <property type="match status" value="1"/>
</dbReference>
<keyword evidence="12 13" id="KW-0742">SOS response</keyword>
<dbReference type="Gene3D" id="1.10.10.10">
    <property type="entry name" value="Winged helix-like DNA-binding domain superfamily/Winged helix DNA-binding domain"/>
    <property type="match status" value="1"/>
</dbReference>
<evidence type="ECO:0000259" key="16">
    <source>
        <dbReference type="Pfam" id="PF01726"/>
    </source>
</evidence>
<gene>
    <name evidence="13" type="primary">lexA</name>
    <name evidence="17" type="ORF">CR159_18225</name>
</gene>
<comment type="subunit">
    <text evidence="2 13">Homodimer.</text>
</comment>
<feature type="domain" description="Peptidase S24/S26A/S26B/S26C" evidence="15">
    <location>
        <begin position="94"/>
        <end position="209"/>
    </location>
</feature>
<evidence type="ECO:0000259" key="15">
    <source>
        <dbReference type="Pfam" id="PF00717"/>
    </source>
</evidence>
<dbReference type="EMBL" id="PDNW01000020">
    <property type="protein sequence ID" value="PLC48469.1"/>
    <property type="molecule type" value="Genomic_DNA"/>
</dbReference>
<dbReference type="CDD" id="cd06529">
    <property type="entry name" value="S24_LexA-like"/>
    <property type="match status" value="1"/>
</dbReference>
<keyword evidence="11 13" id="KW-0234">DNA repair</keyword>
<evidence type="ECO:0000256" key="14">
    <source>
        <dbReference type="RuleBase" id="RU003991"/>
    </source>
</evidence>
<comment type="function">
    <text evidence="13">Represses a number of genes involved in the response to DNA damage (SOS response), including recA and lexA. In the presence of single-stranded DNA, RecA interacts with LexA causing an autocatalytic cleavage which disrupts the DNA-binding part of LexA, leading to derepression of the SOS regulon and eventually DNA repair.</text>
</comment>
<dbReference type="GO" id="GO:0004252">
    <property type="term" value="F:serine-type endopeptidase activity"/>
    <property type="evidence" value="ECO:0007669"/>
    <property type="project" value="UniProtKB-UniRule"/>
</dbReference>
<evidence type="ECO:0000256" key="6">
    <source>
        <dbReference type="ARBA" id="ARBA00022801"/>
    </source>
</evidence>
<dbReference type="NCBIfam" id="TIGR00498">
    <property type="entry name" value="lexA"/>
    <property type="match status" value="1"/>
</dbReference>
<evidence type="ECO:0000256" key="4">
    <source>
        <dbReference type="ARBA" id="ARBA00022705"/>
    </source>
</evidence>
<evidence type="ECO:0000256" key="5">
    <source>
        <dbReference type="ARBA" id="ARBA00022763"/>
    </source>
</evidence>
<dbReference type="InterPro" id="IPR036388">
    <property type="entry name" value="WH-like_DNA-bd_sf"/>
</dbReference>
<name>A0A2N4U0C6_9BURK</name>
<dbReference type="GO" id="GO:0006508">
    <property type="term" value="P:proteolysis"/>
    <property type="evidence" value="ECO:0007669"/>
    <property type="project" value="InterPro"/>
</dbReference>
<dbReference type="HAMAP" id="MF_00015">
    <property type="entry name" value="LexA"/>
    <property type="match status" value="1"/>
</dbReference>
<keyword evidence="7 13" id="KW-0068">Autocatalytic cleavage</keyword>
<feature type="DNA-binding region" description="H-T-H motif" evidence="13">
    <location>
        <begin position="29"/>
        <end position="49"/>
    </location>
</feature>
<comment type="caution">
    <text evidence="17">The sequence shown here is derived from an EMBL/GenBank/DDBJ whole genome shotgun (WGS) entry which is preliminary data.</text>
</comment>
<dbReference type="RefSeq" id="WP_102075393.1">
    <property type="nucleotide sequence ID" value="NZ_PDNW01000020.1"/>
</dbReference>
<proteinExistence type="inferred from homology"/>
<dbReference type="GO" id="GO:0045892">
    <property type="term" value="P:negative regulation of DNA-templated transcription"/>
    <property type="evidence" value="ECO:0007669"/>
    <property type="project" value="UniProtKB-UniRule"/>
</dbReference>
<keyword evidence="3 13" id="KW-0678">Repressor</keyword>
<evidence type="ECO:0000313" key="17">
    <source>
        <dbReference type="EMBL" id="PLC48469.1"/>
    </source>
</evidence>
<evidence type="ECO:0000256" key="9">
    <source>
        <dbReference type="ARBA" id="ARBA00023125"/>
    </source>
</evidence>
<feature type="active site" description="For autocatalytic cleavage activity" evidence="13">
    <location>
        <position position="173"/>
    </location>
</feature>
<dbReference type="InterPro" id="IPR006197">
    <property type="entry name" value="Peptidase_S24_LexA"/>
</dbReference>
<dbReference type="InterPro" id="IPR006200">
    <property type="entry name" value="LexA"/>
</dbReference>
<dbReference type="GO" id="GO:0003677">
    <property type="term" value="F:DNA binding"/>
    <property type="evidence" value="ECO:0007669"/>
    <property type="project" value="UniProtKB-UniRule"/>
</dbReference>
<evidence type="ECO:0000256" key="2">
    <source>
        <dbReference type="ARBA" id="ARBA00011738"/>
    </source>
</evidence>
<keyword evidence="4 13" id="KW-0235">DNA replication</keyword>
<dbReference type="SUPFAM" id="SSF46785">
    <property type="entry name" value="Winged helix' DNA-binding domain"/>
    <property type="match status" value="1"/>
</dbReference>
<sequence>MAVKLTERQQQILDLIRSEIARTGFPPTRAEIARALGFKSANAAEDHLKALAKKGAIELTAGASRGIRLTPMPGNSIAHAVDHVSDAIKQLLIPLVGHVAAGSPILAAEHVEREIGIEPALFSQVPDYLLRVRGLSMRDAGILNGDLLAVKKTPDARNGQIVVARLGDEVTVKRLMRIGNRIELLPENPNFSPIIVTPDDEFSLEGIAVGLIRTTALQ</sequence>
<keyword evidence="6 13" id="KW-0378">Hydrolase</keyword>
<keyword evidence="9 13" id="KW-0238">DNA-binding</keyword>
<evidence type="ECO:0000256" key="11">
    <source>
        <dbReference type="ARBA" id="ARBA00023204"/>
    </source>
</evidence>
<evidence type="ECO:0000256" key="10">
    <source>
        <dbReference type="ARBA" id="ARBA00023163"/>
    </source>
</evidence>
<dbReference type="PANTHER" id="PTHR33516">
    <property type="entry name" value="LEXA REPRESSOR"/>
    <property type="match status" value="1"/>
</dbReference>
<dbReference type="Pfam" id="PF01726">
    <property type="entry name" value="LexA_DNA_bind"/>
    <property type="match status" value="1"/>
</dbReference>
<evidence type="ECO:0000256" key="12">
    <source>
        <dbReference type="ARBA" id="ARBA00023236"/>
    </source>
</evidence>